<dbReference type="GO" id="GO:0050567">
    <property type="term" value="F:glutaminyl-tRNA synthase (glutamine-hydrolyzing) activity"/>
    <property type="evidence" value="ECO:0007669"/>
    <property type="project" value="UniProtKB-UniRule"/>
</dbReference>
<dbReference type="KEGG" id="qsa:O6P43_015465"/>
<evidence type="ECO:0000313" key="2">
    <source>
        <dbReference type="EMBL" id="KAJ7965907.1"/>
    </source>
</evidence>
<comment type="catalytic activity">
    <reaction evidence="1">
        <text>L-glutamyl-tRNA(Gln) + L-glutamine + ATP + H2O = L-glutaminyl-tRNA(Gln) + L-glutamate + ADP + phosphate + H(+)</text>
        <dbReference type="Rhea" id="RHEA:17521"/>
        <dbReference type="Rhea" id="RHEA-COMP:9681"/>
        <dbReference type="Rhea" id="RHEA-COMP:9684"/>
        <dbReference type="ChEBI" id="CHEBI:15377"/>
        <dbReference type="ChEBI" id="CHEBI:15378"/>
        <dbReference type="ChEBI" id="CHEBI:29985"/>
        <dbReference type="ChEBI" id="CHEBI:30616"/>
        <dbReference type="ChEBI" id="CHEBI:43474"/>
        <dbReference type="ChEBI" id="CHEBI:58359"/>
        <dbReference type="ChEBI" id="CHEBI:78520"/>
        <dbReference type="ChEBI" id="CHEBI:78521"/>
        <dbReference type="ChEBI" id="CHEBI:456216"/>
    </reaction>
</comment>
<keyword evidence="1" id="KW-0436">Ligase</keyword>
<dbReference type="EC" id="6.3.5.-" evidence="1"/>
<keyword evidence="3" id="KW-1185">Reference proteome</keyword>
<dbReference type="InterPro" id="IPR003837">
    <property type="entry name" value="GatC"/>
</dbReference>
<dbReference type="AlphaFoldDB" id="A0AAD7PSK6"/>
<evidence type="ECO:0000256" key="1">
    <source>
        <dbReference type="HAMAP-Rule" id="MF_03149"/>
    </source>
</evidence>
<dbReference type="GO" id="GO:0030956">
    <property type="term" value="C:glutamyl-tRNA(Gln) amidotransferase complex"/>
    <property type="evidence" value="ECO:0007669"/>
    <property type="project" value="UniProtKB-UniRule"/>
</dbReference>
<dbReference type="GO" id="GO:0070681">
    <property type="term" value="P:glutaminyl-tRNAGln biosynthesis via transamidation"/>
    <property type="evidence" value="ECO:0007669"/>
    <property type="project" value="UniProtKB-UniRule"/>
</dbReference>
<comment type="caution">
    <text evidence="2">The sequence shown here is derived from an EMBL/GenBank/DDBJ whole genome shotgun (WGS) entry which is preliminary data.</text>
</comment>
<comment type="similarity">
    <text evidence="1">Belongs to the GatC family.</text>
</comment>
<organism evidence="2 3">
    <name type="scientific">Quillaja saponaria</name>
    <name type="common">Soap bark tree</name>
    <dbReference type="NCBI Taxonomy" id="32244"/>
    <lineage>
        <taxon>Eukaryota</taxon>
        <taxon>Viridiplantae</taxon>
        <taxon>Streptophyta</taxon>
        <taxon>Embryophyta</taxon>
        <taxon>Tracheophyta</taxon>
        <taxon>Spermatophyta</taxon>
        <taxon>Magnoliopsida</taxon>
        <taxon>eudicotyledons</taxon>
        <taxon>Gunneridae</taxon>
        <taxon>Pentapetalae</taxon>
        <taxon>rosids</taxon>
        <taxon>fabids</taxon>
        <taxon>Fabales</taxon>
        <taxon>Quillajaceae</taxon>
        <taxon>Quillaja</taxon>
    </lineage>
</organism>
<dbReference type="GO" id="GO:0005739">
    <property type="term" value="C:mitochondrion"/>
    <property type="evidence" value="ECO:0007669"/>
    <property type="project" value="UniProtKB-SubCell"/>
</dbReference>
<dbReference type="GO" id="GO:0005524">
    <property type="term" value="F:ATP binding"/>
    <property type="evidence" value="ECO:0007669"/>
    <property type="project" value="UniProtKB-KW"/>
</dbReference>
<keyword evidence="1" id="KW-0496">Mitochondrion</keyword>
<proteinExistence type="inferred from homology"/>
<accession>A0AAD7PSK6</accession>
<dbReference type="GO" id="GO:0009507">
    <property type="term" value="C:chloroplast"/>
    <property type="evidence" value="ECO:0007669"/>
    <property type="project" value="UniProtKB-SubCell"/>
</dbReference>
<name>A0AAD7PSK6_QUISA</name>
<gene>
    <name evidence="1" type="primary">GATC</name>
    <name evidence="2" type="ORF">O6P43_015465</name>
</gene>
<keyword evidence="1" id="KW-0150">Chloroplast</keyword>
<evidence type="ECO:0000313" key="3">
    <source>
        <dbReference type="Proteomes" id="UP001163823"/>
    </source>
</evidence>
<dbReference type="SUPFAM" id="SSF141000">
    <property type="entry name" value="Glu-tRNAGln amidotransferase C subunit"/>
    <property type="match status" value="1"/>
</dbReference>
<comment type="subunit">
    <text evidence="1">Subunit of the heterotrimeric GatCAB amidotransferase (AdT) complex, composed of A, B and C subunits.</text>
</comment>
<dbReference type="GO" id="GO:0006450">
    <property type="term" value="P:regulation of translational fidelity"/>
    <property type="evidence" value="ECO:0007669"/>
    <property type="project" value="InterPro"/>
</dbReference>
<dbReference type="EMBL" id="JARAOO010000006">
    <property type="protein sequence ID" value="KAJ7965907.1"/>
    <property type="molecule type" value="Genomic_DNA"/>
</dbReference>
<keyword evidence="1" id="KW-0648">Protein biosynthesis</keyword>
<keyword evidence="1" id="KW-0067">ATP-binding</keyword>
<comment type="subcellular location">
    <subcellularLocation>
        <location evidence="1">Mitochondrion</location>
    </subcellularLocation>
    <subcellularLocation>
        <location evidence="1">Plastid</location>
        <location evidence="1">Chloroplast</location>
    </subcellularLocation>
</comment>
<dbReference type="GO" id="GO:0032543">
    <property type="term" value="P:mitochondrial translation"/>
    <property type="evidence" value="ECO:0007669"/>
    <property type="project" value="UniProtKB-UniRule"/>
</dbReference>
<protein>
    <recommendedName>
        <fullName evidence="1">Glutamyl-tRNA(Gln) amidotransferase subunit C, chloroplastic/mitochondrial</fullName>
        <shortName evidence="1">Glu-AdT subunit C</shortName>
        <ecNumber evidence="1">6.3.5.-</ecNumber>
    </recommendedName>
</protein>
<dbReference type="Pfam" id="PF02686">
    <property type="entry name" value="GatC"/>
    <property type="match status" value="1"/>
</dbReference>
<reference evidence="2" key="1">
    <citation type="journal article" date="2023" name="Science">
        <title>Elucidation of the pathway for biosynthesis of saponin adjuvants from the soapbark tree.</title>
        <authorList>
            <person name="Reed J."/>
            <person name="Orme A."/>
            <person name="El-Demerdash A."/>
            <person name="Owen C."/>
            <person name="Martin L.B.B."/>
            <person name="Misra R.C."/>
            <person name="Kikuchi S."/>
            <person name="Rejzek M."/>
            <person name="Martin A.C."/>
            <person name="Harkess A."/>
            <person name="Leebens-Mack J."/>
            <person name="Louveau T."/>
            <person name="Stephenson M.J."/>
            <person name="Osbourn A."/>
        </authorList>
    </citation>
    <scope>NUCLEOTIDE SEQUENCE</scope>
    <source>
        <strain evidence="2">S10</strain>
    </source>
</reference>
<comment type="function">
    <text evidence="1">Allows the formation of correctly charged Gln-tRNA(Gln) through the transamidation of misacylated Glu-tRNA(Gln) in chloroplasts and mitochondria. The reaction takes place in the presence of glutamine and ATP through an activated gamma-phospho-Glu-tRNA(Gln).</text>
</comment>
<dbReference type="Proteomes" id="UP001163823">
    <property type="component" value="Chromosome 6"/>
</dbReference>
<keyword evidence="1" id="KW-0547">Nucleotide-binding</keyword>
<dbReference type="NCBIfam" id="TIGR00135">
    <property type="entry name" value="gatC"/>
    <property type="match status" value="1"/>
</dbReference>
<dbReference type="PANTHER" id="PTHR15004:SF0">
    <property type="entry name" value="GLUTAMYL-TRNA(GLN) AMIDOTRANSFERASE SUBUNIT C, MITOCHONDRIAL"/>
    <property type="match status" value="1"/>
</dbReference>
<dbReference type="InterPro" id="IPR036113">
    <property type="entry name" value="Asp/Glu-ADT_sf_sub_c"/>
</dbReference>
<dbReference type="Gene3D" id="1.10.20.60">
    <property type="entry name" value="Glu-tRNAGln amidotransferase C subunit, N-terminal domain"/>
    <property type="match status" value="1"/>
</dbReference>
<keyword evidence="1" id="KW-0934">Plastid</keyword>
<dbReference type="HAMAP" id="MF_00122">
    <property type="entry name" value="GatC"/>
    <property type="match status" value="1"/>
</dbReference>
<sequence length="146" mass="16631">MGSRGLLLLKGDHGLISHYNRSSTSYCFNFSKVLKTQYKKVRSFSSTTTKFSLQPPDVPRLAEKARIALTPNEIEEFEPKIRQVIDWFGQLQAVDLHTVEPSIRAGTENNLRDDAPEPFEHRDAMIAAVPGYEEPYIKVPRVLNKE</sequence>
<dbReference type="PANTHER" id="PTHR15004">
    <property type="entry name" value="GLUTAMYL-TRNA(GLN) AMIDOTRANSFERASE SUBUNIT C, MITOCHONDRIAL"/>
    <property type="match status" value="1"/>
</dbReference>